<protein>
    <submittedName>
        <fullName evidence="1">Uncharacterized protein</fullName>
    </submittedName>
</protein>
<gene>
    <name evidence="1" type="ORF">HG1_57930</name>
</gene>
<dbReference type="AlphaFoldDB" id="A0A640MDJ4"/>
<evidence type="ECO:0000313" key="1">
    <source>
        <dbReference type="EMBL" id="GEU10308.1"/>
    </source>
</evidence>
<sequence>MKHPTLKYTFYEILLFTSEMFPKGSTMDYQYRPVHFGNASVQGGKKEN</sequence>
<dbReference type="EMBL" id="BLEV01000129">
    <property type="protein sequence ID" value="GEU10308.1"/>
    <property type="molecule type" value="Genomic_DNA"/>
</dbReference>
<proteinExistence type="predicted"/>
<organism evidence="1">
    <name type="scientific">Bacillus anthracis</name>
    <name type="common">anthrax bacterium</name>
    <dbReference type="NCBI Taxonomy" id="1392"/>
    <lineage>
        <taxon>Bacteria</taxon>
        <taxon>Bacillati</taxon>
        <taxon>Bacillota</taxon>
        <taxon>Bacilli</taxon>
        <taxon>Bacillales</taxon>
        <taxon>Bacillaceae</taxon>
        <taxon>Bacillus</taxon>
        <taxon>Bacillus cereus group</taxon>
    </lineage>
</organism>
<reference evidence="1" key="1">
    <citation type="submission" date="2019-12" db="EMBL/GenBank/DDBJ databases">
        <title>Epidemiological and comparative genomic analysis of Bacillus anthracis isolated from northern Vietnam.</title>
        <authorList>
            <person name="Hoang T.T.H."/>
            <person name="Dang D.A."/>
            <person name="Pham M.H."/>
            <person name="Luong M.H."/>
            <person name="Tran N.D."/>
            <person name="Nguyen T.H."/>
            <person name="Nguyen T.T."/>
            <person name="Inoue S."/>
            <person name="Morikawa S."/>
            <person name="Okutani A."/>
        </authorList>
    </citation>
    <scope>NUCLEOTIDE SEQUENCE</scope>
    <source>
        <strain evidence="1">HG</strain>
    </source>
</reference>
<comment type="caution">
    <text evidence="1">The sequence shown here is derived from an EMBL/GenBank/DDBJ whole genome shotgun (WGS) entry which is preliminary data.</text>
</comment>
<reference evidence="1" key="2">
    <citation type="submission" date="2019-12" db="EMBL/GenBank/DDBJ databases">
        <authorList>
            <person name="Hoang T.H.H."/>
            <person name="Okutani A."/>
        </authorList>
    </citation>
    <scope>NUCLEOTIDE SEQUENCE</scope>
    <source>
        <strain evidence="1">HG</strain>
    </source>
</reference>
<accession>A0A640MDJ4</accession>
<name>A0A640MDJ4_BACAN</name>